<reference evidence="3" key="2">
    <citation type="submission" date="2021-04" db="EMBL/GenBank/DDBJ databases">
        <authorList>
            <person name="Gilroy R."/>
        </authorList>
    </citation>
    <scope>NUCLEOTIDE SEQUENCE</scope>
    <source>
        <strain evidence="3">CHK186-16707</strain>
    </source>
</reference>
<accession>A0A9D2HFV7</accession>
<dbReference type="InterPro" id="IPR037522">
    <property type="entry name" value="HD_GYP_dom"/>
</dbReference>
<protein>
    <submittedName>
        <fullName evidence="3">HD-GYP domain-containing protein</fullName>
    </submittedName>
</protein>
<dbReference type="PANTHER" id="PTHR43155:SF2">
    <property type="entry name" value="CYCLIC DI-GMP PHOSPHODIESTERASE PA4108"/>
    <property type="match status" value="1"/>
</dbReference>
<dbReference type="Pfam" id="PF13487">
    <property type="entry name" value="HD_5"/>
    <property type="match status" value="1"/>
</dbReference>
<dbReference type="SMART" id="SM00471">
    <property type="entry name" value="HDc"/>
    <property type="match status" value="1"/>
</dbReference>
<evidence type="ECO:0000259" key="2">
    <source>
        <dbReference type="PROSITE" id="PS51832"/>
    </source>
</evidence>
<dbReference type="PROSITE" id="PS51832">
    <property type="entry name" value="HD_GYP"/>
    <property type="match status" value="1"/>
</dbReference>
<dbReference type="InterPro" id="IPR003607">
    <property type="entry name" value="HD/PDEase_dom"/>
</dbReference>
<feature type="domain" description="HD-GYP" evidence="2">
    <location>
        <begin position="138"/>
        <end position="334"/>
    </location>
</feature>
<dbReference type="CDD" id="cd00077">
    <property type="entry name" value="HDc"/>
    <property type="match status" value="1"/>
</dbReference>
<name>A0A9D2HFV7_9BACT</name>
<evidence type="ECO:0000259" key="1">
    <source>
        <dbReference type="PROSITE" id="PS51831"/>
    </source>
</evidence>
<evidence type="ECO:0000313" key="4">
    <source>
        <dbReference type="Proteomes" id="UP000824225"/>
    </source>
</evidence>
<dbReference type="InterPro" id="IPR021812">
    <property type="entry name" value="DUF3391"/>
</dbReference>
<dbReference type="AlphaFoldDB" id="A0A9D2HFV7"/>
<dbReference type="Proteomes" id="UP000824225">
    <property type="component" value="Unassembled WGS sequence"/>
</dbReference>
<organism evidence="3 4">
    <name type="scientific">Candidatus Mailhella merdigallinarum</name>
    <dbReference type="NCBI Taxonomy" id="2838658"/>
    <lineage>
        <taxon>Bacteria</taxon>
        <taxon>Pseudomonadati</taxon>
        <taxon>Thermodesulfobacteriota</taxon>
        <taxon>Desulfovibrionia</taxon>
        <taxon>Desulfovibrionales</taxon>
        <taxon>Desulfovibrionaceae</taxon>
        <taxon>Mailhella</taxon>
    </lineage>
</organism>
<dbReference type="Pfam" id="PF11871">
    <property type="entry name" value="DUF3391"/>
    <property type="match status" value="1"/>
</dbReference>
<comment type="caution">
    <text evidence="3">The sequence shown here is derived from an EMBL/GenBank/DDBJ whole genome shotgun (WGS) entry which is preliminary data.</text>
</comment>
<dbReference type="PROSITE" id="PS51831">
    <property type="entry name" value="HD"/>
    <property type="match status" value="1"/>
</dbReference>
<sequence length="419" mass="45762">MIHKVAAPDLQPGMYIVDLNLSPQEFPRVYAQEGLLASAPQIANILQRGYREAFVDDEKSSVPITVREDWTLLAGGGEDEAAADASLPDPHTMRNNLERAVNLYSAAVQSVEQLFDFLARGRSMPVETINEVASAIVEHIVRDKLTLATVTKLRVHGNYTFAHCVNVAVLAVLFGRHLKLNADKLQILALAGLVHDIGKAAIPNTLLDTARPLTDQEFALMKNHVLAGYEALSKADDIGDEVRRAVLEHHERYDGTGYPFGRKGNEISLPGRILAVIDVYDALTSKKPYKPALLPYTAVSFLYGRREQSFDPTVVERFIQCMGVYPVGSVVRLDNGETGVVYLANPQKPLLPIVSVVLDAEGTKRPLKMVDLGRDGAPRIAACLDPVRSGINCAEVIKSCAWAQRRFPTAALYSAGSPS</sequence>
<dbReference type="Gene3D" id="1.10.3210.10">
    <property type="entry name" value="Hypothetical protein af1432"/>
    <property type="match status" value="1"/>
</dbReference>
<dbReference type="SUPFAM" id="SSF109604">
    <property type="entry name" value="HD-domain/PDEase-like"/>
    <property type="match status" value="1"/>
</dbReference>
<proteinExistence type="predicted"/>
<reference evidence="3" key="1">
    <citation type="journal article" date="2021" name="PeerJ">
        <title>Extensive microbial diversity within the chicken gut microbiome revealed by metagenomics and culture.</title>
        <authorList>
            <person name="Gilroy R."/>
            <person name="Ravi A."/>
            <person name="Getino M."/>
            <person name="Pursley I."/>
            <person name="Horton D.L."/>
            <person name="Alikhan N.F."/>
            <person name="Baker D."/>
            <person name="Gharbi K."/>
            <person name="Hall N."/>
            <person name="Watson M."/>
            <person name="Adriaenssens E.M."/>
            <person name="Foster-Nyarko E."/>
            <person name="Jarju S."/>
            <person name="Secka A."/>
            <person name="Antonio M."/>
            <person name="Oren A."/>
            <person name="Chaudhuri R.R."/>
            <person name="La Ragione R."/>
            <person name="Hildebrand F."/>
            <person name="Pallen M.J."/>
        </authorList>
    </citation>
    <scope>NUCLEOTIDE SEQUENCE</scope>
    <source>
        <strain evidence="3">CHK186-16707</strain>
    </source>
</reference>
<dbReference type="InterPro" id="IPR006675">
    <property type="entry name" value="HDIG_dom"/>
</dbReference>
<gene>
    <name evidence="3" type="ORF">H9962_09485</name>
</gene>
<dbReference type="InterPro" id="IPR006674">
    <property type="entry name" value="HD_domain"/>
</dbReference>
<dbReference type="PANTHER" id="PTHR43155">
    <property type="entry name" value="CYCLIC DI-GMP PHOSPHODIESTERASE PA4108-RELATED"/>
    <property type="match status" value="1"/>
</dbReference>
<feature type="domain" description="HD" evidence="1">
    <location>
        <begin position="160"/>
        <end position="283"/>
    </location>
</feature>
<dbReference type="NCBIfam" id="TIGR00277">
    <property type="entry name" value="HDIG"/>
    <property type="match status" value="1"/>
</dbReference>
<dbReference type="EMBL" id="DXAN01000030">
    <property type="protein sequence ID" value="HJA09401.1"/>
    <property type="molecule type" value="Genomic_DNA"/>
</dbReference>
<evidence type="ECO:0000313" key="3">
    <source>
        <dbReference type="EMBL" id="HJA09401.1"/>
    </source>
</evidence>